<evidence type="ECO:0000313" key="7">
    <source>
        <dbReference type="EMBL" id="KAG7292500.1"/>
    </source>
</evidence>
<name>A0AAD4I3Q9_9PEZI</name>
<feature type="compositionally biased region" description="Pro residues" evidence="5">
    <location>
        <begin position="857"/>
        <end position="868"/>
    </location>
</feature>
<feature type="short sequence motif" description="GXGXXG" evidence="4">
    <location>
        <begin position="16"/>
        <end position="21"/>
    </location>
</feature>
<keyword evidence="1 4" id="KW-0378">Hydrolase</keyword>
<gene>
    <name evidence="7" type="ORF">NEMBOFW57_002535</name>
</gene>
<organism evidence="7 8">
    <name type="scientific">Staphylotrichum longicolle</name>
    <dbReference type="NCBI Taxonomy" id="669026"/>
    <lineage>
        <taxon>Eukaryota</taxon>
        <taxon>Fungi</taxon>
        <taxon>Dikarya</taxon>
        <taxon>Ascomycota</taxon>
        <taxon>Pezizomycotina</taxon>
        <taxon>Sordariomycetes</taxon>
        <taxon>Sordariomycetidae</taxon>
        <taxon>Sordariales</taxon>
        <taxon>Chaetomiaceae</taxon>
        <taxon>Staphylotrichum</taxon>
    </lineage>
</organism>
<evidence type="ECO:0000256" key="3">
    <source>
        <dbReference type="ARBA" id="ARBA00023098"/>
    </source>
</evidence>
<dbReference type="SUPFAM" id="SSF48452">
    <property type="entry name" value="TPR-like"/>
    <property type="match status" value="1"/>
</dbReference>
<feature type="active site" description="Proton acceptor" evidence="4">
    <location>
        <position position="201"/>
    </location>
</feature>
<dbReference type="GO" id="GO:0047499">
    <property type="term" value="F:calcium-independent phospholipase A2 activity"/>
    <property type="evidence" value="ECO:0007669"/>
    <property type="project" value="TreeGrafter"/>
</dbReference>
<evidence type="ECO:0000256" key="5">
    <source>
        <dbReference type="SAM" id="MobiDB-lite"/>
    </source>
</evidence>
<dbReference type="GO" id="GO:0046486">
    <property type="term" value="P:glycerolipid metabolic process"/>
    <property type="evidence" value="ECO:0007669"/>
    <property type="project" value="UniProtKB-ARBA"/>
</dbReference>
<evidence type="ECO:0000256" key="4">
    <source>
        <dbReference type="PROSITE-ProRule" id="PRU01161"/>
    </source>
</evidence>
<dbReference type="SUPFAM" id="SSF52151">
    <property type="entry name" value="FabD/lysophospholipase-like"/>
    <property type="match status" value="1"/>
</dbReference>
<feature type="compositionally biased region" description="Polar residues" evidence="5">
    <location>
        <begin position="846"/>
        <end position="855"/>
    </location>
</feature>
<dbReference type="InterPro" id="IPR011990">
    <property type="entry name" value="TPR-like_helical_dom_sf"/>
</dbReference>
<dbReference type="CDD" id="cd07216">
    <property type="entry name" value="Pat17_PNPLA8_PNPLA9_like3"/>
    <property type="match status" value="1"/>
</dbReference>
<keyword evidence="2 4" id="KW-0442">Lipid degradation</keyword>
<feature type="short sequence motif" description="GXSXG" evidence="4">
    <location>
        <begin position="56"/>
        <end position="60"/>
    </location>
</feature>
<evidence type="ECO:0000313" key="8">
    <source>
        <dbReference type="Proteomes" id="UP001197093"/>
    </source>
</evidence>
<dbReference type="PROSITE" id="PS51635">
    <property type="entry name" value="PNPLA"/>
    <property type="match status" value="1"/>
</dbReference>
<keyword evidence="8" id="KW-1185">Reference proteome</keyword>
<proteinExistence type="predicted"/>
<dbReference type="InterPro" id="IPR027417">
    <property type="entry name" value="P-loop_NTPase"/>
</dbReference>
<dbReference type="EMBL" id="JAHCVI010000001">
    <property type="protein sequence ID" value="KAG7292500.1"/>
    <property type="molecule type" value="Genomic_DNA"/>
</dbReference>
<dbReference type="PANTHER" id="PTHR24185">
    <property type="entry name" value="CALCIUM-INDEPENDENT PHOSPHOLIPASE A2-GAMMA"/>
    <property type="match status" value="1"/>
</dbReference>
<sequence length="1283" mass="145288">MAAIKNDPINLLALDGGGVRGLCSLLILDEVMRKIQDMYRLEELPKPCEFFDMIAGTSTGGLIAIMLGRLRMSTREAIEEYDNCSSKIFSKANKKSWSVTERFRATALQEVVEEVVKKRGRGERMWDTEYQEKGKVVVCVLRAADIQDTRTIRSFPGDQGEDEQWDRDILIWEAARATTAASSFFKPQKLGKGTKAEYFVDAAIGANNPLKHLLREAEAEFGTGRRLGCVVSIGTGTRDVKLGRAVTGLVNYLQAPRYYIGLVNSLKTTATDAEKSHRELQAKLLPFPGSYFRFNVPKAAEQVGLAHYKKAPLLKSLTAAYLAVPEIVAQVCNLAESLKTDGFHHGLTVGLITGLDKEQVILSNTVTHRMGIPTSFFTGRQDILQRLDTIFCLRNTEGKPRRECLLHGMGGDLAIRWLEGLTEEWLMVFDDCNLSDRQGHLPGRGRGNVIYTSRTTELRQSLPADCVIEVTPFGKEDAVELLLKASGADGAPSAAQNTALAKKIVKELEYLPLAIHQAAAAVRDGITLDDYLHNLRRQKVGIPGNPRLKNQTVENRAVFASLELSYEAIMSRRRRWGRQFAGRSATLALKLLWLLCFYHHKAFPMGALGRAATERSQHSACPLHTILDPPDRDFNLMLCVRPDGSWDMLGVLAALKVLETFSLIKYDRDRFTVSMHVLVQQWAQHRLEKGPELTEDQGVRENPRPKDDLYLGYSLLARIILSESIILSPKSTDKSFARTLSPHVSVCLGRRSKPLAHEVYGAHLQLKIGWLYYLNKSFYQAEEVYLECLRVWKIEFGHVSWKVMSTLLMLGQLYREMGRLGDAELTFLEIRDRLHWGMDDWEAAASGQQAEQDLNPQTPPSPTLPRPSPTTLIKRLPRPKHLSEPTFGWLREVGRRKSASNNGGADGSCQPDKDMSPETAKSSPSGCLIELDDLNIIHCVTLAELARVYLDQHRYGLAIDLLRKAATRLEELVTEDDQELQRIQDELKKFTDPGDAAFWSKRLKDWEKAAKQPGTDYAEYETGVLIVAANADCWLRNHKYDTAYKMYCRAYKSFERIYGPYDRKVLEILRRMVICKVESDQCDKAIEIATECLARARRVYGECHQETVLALEKLWEANFYRTYEEDDYQEMLLREAVDRAEGALGLTHPITKRVRQRLTLATQGNKKPMWHGVKDEPDLQLPQREPTLDALWQSCKAALERFRARGAHQLMIKRWERLVAYARLGKGAVGRLLIFVFVASQTMPRDHGGTRPWRARLAILRTQGMARSCSRRWRAFRELWKGI</sequence>
<dbReference type="SUPFAM" id="SSF52540">
    <property type="entry name" value="P-loop containing nucleoside triphosphate hydrolases"/>
    <property type="match status" value="1"/>
</dbReference>
<dbReference type="Gene3D" id="3.40.1090.10">
    <property type="entry name" value="Cytosolic phospholipase A2 catalytic domain"/>
    <property type="match status" value="1"/>
</dbReference>
<dbReference type="GO" id="GO:0019369">
    <property type="term" value="P:arachidonate metabolic process"/>
    <property type="evidence" value="ECO:0007669"/>
    <property type="project" value="TreeGrafter"/>
</dbReference>
<feature type="active site" description="Nucleophile" evidence="4">
    <location>
        <position position="58"/>
    </location>
</feature>
<dbReference type="InterPro" id="IPR002641">
    <property type="entry name" value="PNPLA_dom"/>
</dbReference>
<accession>A0AAD4I3Q9</accession>
<feature type="region of interest" description="Disordered" evidence="5">
    <location>
        <begin position="845"/>
        <end position="924"/>
    </location>
</feature>
<dbReference type="Proteomes" id="UP001197093">
    <property type="component" value="Unassembled WGS sequence"/>
</dbReference>
<dbReference type="GO" id="GO:0016042">
    <property type="term" value="P:lipid catabolic process"/>
    <property type="evidence" value="ECO:0007669"/>
    <property type="project" value="UniProtKB-UniRule"/>
</dbReference>
<evidence type="ECO:0000256" key="1">
    <source>
        <dbReference type="ARBA" id="ARBA00022801"/>
    </source>
</evidence>
<keyword evidence="3 4" id="KW-0443">Lipid metabolism</keyword>
<evidence type="ECO:0000256" key="2">
    <source>
        <dbReference type="ARBA" id="ARBA00022963"/>
    </source>
</evidence>
<dbReference type="Pfam" id="PF01734">
    <property type="entry name" value="Patatin"/>
    <property type="match status" value="1"/>
</dbReference>
<dbReference type="InterPro" id="IPR016035">
    <property type="entry name" value="Acyl_Trfase/lysoPLipase"/>
</dbReference>
<dbReference type="Gene3D" id="1.25.40.10">
    <property type="entry name" value="Tetratricopeptide repeat domain"/>
    <property type="match status" value="2"/>
</dbReference>
<reference evidence="7" key="1">
    <citation type="submission" date="2023-02" db="EMBL/GenBank/DDBJ databases">
        <authorList>
            <person name="Palmer J.M."/>
        </authorList>
    </citation>
    <scope>NUCLEOTIDE SEQUENCE</scope>
    <source>
        <strain evidence="7">FW57</strain>
    </source>
</reference>
<evidence type="ECO:0000259" key="6">
    <source>
        <dbReference type="PROSITE" id="PS51635"/>
    </source>
</evidence>
<dbReference type="PANTHER" id="PTHR24185:SF1">
    <property type="entry name" value="CALCIUM-INDEPENDENT PHOSPHOLIPASE A2-GAMMA"/>
    <property type="match status" value="1"/>
</dbReference>
<protein>
    <recommendedName>
        <fullName evidence="6">PNPLA domain-containing protein</fullName>
    </recommendedName>
</protein>
<feature type="domain" description="PNPLA" evidence="6">
    <location>
        <begin position="12"/>
        <end position="214"/>
    </location>
</feature>
<comment type="caution">
    <text evidence="7">The sequence shown here is derived from an EMBL/GenBank/DDBJ whole genome shotgun (WGS) entry which is preliminary data.</text>
</comment>
<comment type="caution">
    <text evidence="4">Lacks conserved residue(s) required for the propagation of feature annotation.</text>
</comment>
<dbReference type="GO" id="GO:0016020">
    <property type="term" value="C:membrane"/>
    <property type="evidence" value="ECO:0007669"/>
    <property type="project" value="TreeGrafter"/>
</dbReference>